<dbReference type="EMBL" id="FN653280">
    <property type="protein sequence ID" value="CBY14377.1"/>
    <property type="molecule type" value="Genomic_DNA"/>
</dbReference>
<dbReference type="InParanoid" id="E4XXI3"/>
<organism evidence="3">
    <name type="scientific">Oikopleura dioica</name>
    <name type="common">Tunicate</name>
    <dbReference type="NCBI Taxonomy" id="34765"/>
    <lineage>
        <taxon>Eukaryota</taxon>
        <taxon>Metazoa</taxon>
        <taxon>Chordata</taxon>
        <taxon>Tunicata</taxon>
        <taxon>Appendicularia</taxon>
        <taxon>Copelata</taxon>
        <taxon>Oikopleuridae</taxon>
        <taxon>Oikopleura</taxon>
    </lineage>
</organism>
<dbReference type="AlphaFoldDB" id="E4XXI3"/>
<accession>E4XXI3</accession>
<evidence type="ECO:0000313" key="3">
    <source>
        <dbReference type="EMBL" id="CBY14377.1"/>
    </source>
</evidence>
<dbReference type="Proteomes" id="UP000001307">
    <property type="component" value="Unassembled WGS sequence"/>
</dbReference>
<sequence length="236" mass="27509">MDETQDYAGLVERFETDENLARMVDERMNSPRGQAVQRSYVSNSTQIVRNQQRNSNLRRTLSRQSFRRARRNLIDIADQLLSTPIRNEGRTTSSPAWINPTTENSANHTSNRNVFQSYRRMINESIAEPPEESDDSIFEQSTVLEQTVLEPLPIIDQKNNNNCKIEIPDKFLQTKKYKKESLQPPTMIQTCKDLLRRDSRKFSSEGKKLLENVVKQMEADFKENKERVQNLKISNI</sequence>
<reference evidence="3" key="1">
    <citation type="journal article" date="2010" name="Science">
        <title>Plasticity of animal genome architecture unmasked by rapid evolution of a pelagic tunicate.</title>
        <authorList>
            <person name="Denoeud F."/>
            <person name="Henriet S."/>
            <person name="Mungpakdee S."/>
            <person name="Aury J.M."/>
            <person name="Da Silva C."/>
            <person name="Brinkmann H."/>
            <person name="Mikhaleva J."/>
            <person name="Olsen L.C."/>
            <person name="Jubin C."/>
            <person name="Canestro C."/>
            <person name="Bouquet J.M."/>
            <person name="Danks G."/>
            <person name="Poulain J."/>
            <person name="Campsteijn C."/>
            <person name="Adamski M."/>
            <person name="Cross I."/>
            <person name="Yadetie F."/>
            <person name="Muffato M."/>
            <person name="Louis A."/>
            <person name="Butcher S."/>
            <person name="Tsagkogeorga G."/>
            <person name="Konrad A."/>
            <person name="Singh S."/>
            <person name="Jensen M.F."/>
            <person name="Cong E.H."/>
            <person name="Eikeseth-Otteraa H."/>
            <person name="Noel B."/>
            <person name="Anthouard V."/>
            <person name="Porcel B.M."/>
            <person name="Kachouri-Lafond R."/>
            <person name="Nishino A."/>
            <person name="Ugolini M."/>
            <person name="Chourrout P."/>
            <person name="Nishida H."/>
            <person name="Aasland R."/>
            <person name="Huzurbazar S."/>
            <person name="Westhof E."/>
            <person name="Delsuc F."/>
            <person name="Lehrach H."/>
            <person name="Reinhardt R."/>
            <person name="Weissenbach J."/>
            <person name="Roy S.W."/>
            <person name="Artiguenave F."/>
            <person name="Postlethwait J.H."/>
            <person name="Manak J.R."/>
            <person name="Thompson E.M."/>
            <person name="Jaillon O."/>
            <person name="Du Pasquier L."/>
            <person name="Boudinot P."/>
            <person name="Liberles D.A."/>
            <person name="Volff J.N."/>
            <person name="Philippe H."/>
            <person name="Lenhard B."/>
            <person name="Roest Crollius H."/>
            <person name="Wincker P."/>
            <person name="Chourrout D."/>
        </authorList>
    </citation>
    <scope>NUCLEOTIDE SEQUENCE [LARGE SCALE GENOMIC DNA]</scope>
</reference>
<gene>
    <name evidence="3" type="ORF">GSOID_T00007372001</name>
</gene>
<name>E4XXI3_OIKDI</name>
<keyword evidence="4" id="KW-1185">Reference proteome</keyword>
<evidence type="ECO:0000313" key="4">
    <source>
        <dbReference type="Proteomes" id="UP000001307"/>
    </source>
</evidence>
<protein>
    <submittedName>
        <fullName evidence="3">Uncharacterized protein</fullName>
    </submittedName>
</protein>
<feature type="coiled-coil region" evidence="1">
    <location>
        <begin position="207"/>
        <end position="234"/>
    </location>
</feature>
<proteinExistence type="predicted"/>
<evidence type="ECO:0000256" key="1">
    <source>
        <dbReference type="SAM" id="Coils"/>
    </source>
</evidence>
<keyword evidence="1" id="KW-0175">Coiled coil</keyword>
<evidence type="ECO:0000256" key="2">
    <source>
        <dbReference type="SAM" id="MobiDB-lite"/>
    </source>
</evidence>
<feature type="region of interest" description="Disordered" evidence="2">
    <location>
        <begin position="86"/>
        <end position="109"/>
    </location>
</feature>